<dbReference type="Gene3D" id="3.30.40.10">
    <property type="entry name" value="Zinc/RING finger domain, C3HC4 (zinc finger)"/>
    <property type="match status" value="1"/>
</dbReference>
<evidence type="ECO:0000256" key="1">
    <source>
        <dbReference type="ARBA" id="ARBA00004906"/>
    </source>
</evidence>
<dbReference type="SUPFAM" id="SSF57850">
    <property type="entry name" value="RING/U-box"/>
    <property type="match status" value="2"/>
</dbReference>
<keyword evidence="7" id="KW-0862">Zinc</keyword>
<evidence type="ECO:0000259" key="9">
    <source>
        <dbReference type="PROSITE" id="PS50199"/>
    </source>
</evidence>
<comment type="caution">
    <text evidence="11">The sequence shown here is derived from an EMBL/GenBank/DDBJ whole genome shotgun (WGS) entry which is preliminary data.</text>
</comment>
<keyword evidence="4" id="KW-0677">Repeat</keyword>
<evidence type="ECO:0000256" key="7">
    <source>
        <dbReference type="ARBA" id="ARBA00022833"/>
    </source>
</evidence>
<keyword evidence="6" id="KW-0833">Ubl conjugation pathway</keyword>
<keyword evidence="3" id="KW-0479">Metal-binding</keyword>
<dbReference type="Pfam" id="PF26200">
    <property type="entry name" value="Rcat_RNF216"/>
    <property type="match status" value="1"/>
</dbReference>
<dbReference type="GO" id="GO:0097039">
    <property type="term" value="P:protein linear polyubiquitination"/>
    <property type="evidence" value="ECO:0007669"/>
    <property type="project" value="TreeGrafter"/>
</dbReference>
<dbReference type="InterPro" id="IPR013083">
    <property type="entry name" value="Znf_RING/FYVE/PHD"/>
</dbReference>
<evidence type="ECO:0000313" key="11">
    <source>
        <dbReference type="EMBL" id="GMH89610.1"/>
    </source>
</evidence>
<gene>
    <name evidence="11" type="ORF">TL16_g11510</name>
</gene>
<dbReference type="GO" id="GO:0000151">
    <property type="term" value="C:ubiquitin ligase complex"/>
    <property type="evidence" value="ECO:0007669"/>
    <property type="project" value="TreeGrafter"/>
</dbReference>
<dbReference type="Gene3D" id="1.20.120.1750">
    <property type="match status" value="1"/>
</dbReference>
<dbReference type="AlphaFoldDB" id="A0A9W7BKK0"/>
<dbReference type="Gene3D" id="2.30.30.380">
    <property type="entry name" value="Zn-finger domain of Sec23/24"/>
    <property type="match status" value="1"/>
</dbReference>
<feature type="domain" description="RanBP2-type" evidence="9">
    <location>
        <begin position="69"/>
        <end position="98"/>
    </location>
</feature>
<dbReference type="InterPro" id="IPR044066">
    <property type="entry name" value="TRIAD_supradom"/>
</dbReference>
<dbReference type="InterPro" id="IPR001876">
    <property type="entry name" value="Znf_RanBP2"/>
</dbReference>
<keyword evidence="5 8" id="KW-0863">Zinc-finger</keyword>
<dbReference type="EMBL" id="BLQM01000433">
    <property type="protein sequence ID" value="GMH89610.1"/>
    <property type="molecule type" value="Genomic_DNA"/>
</dbReference>
<evidence type="ECO:0000256" key="6">
    <source>
        <dbReference type="ARBA" id="ARBA00022786"/>
    </source>
</evidence>
<dbReference type="GO" id="GO:0008270">
    <property type="term" value="F:zinc ion binding"/>
    <property type="evidence" value="ECO:0007669"/>
    <property type="project" value="UniProtKB-KW"/>
</dbReference>
<evidence type="ECO:0000256" key="4">
    <source>
        <dbReference type="ARBA" id="ARBA00022737"/>
    </source>
</evidence>
<protein>
    <recommendedName>
        <fullName evidence="13">RBR-type E3 ubiquitin transferase</fullName>
    </recommendedName>
</protein>
<dbReference type="InterPro" id="IPR036443">
    <property type="entry name" value="Znf_RanBP2_sf"/>
</dbReference>
<evidence type="ECO:0000256" key="8">
    <source>
        <dbReference type="PROSITE-ProRule" id="PRU00322"/>
    </source>
</evidence>
<evidence type="ECO:0000259" key="10">
    <source>
        <dbReference type="PROSITE" id="PS51873"/>
    </source>
</evidence>
<dbReference type="Gene3D" id="4.10.1060.10">
    <property type="entry name" value="Zinc finger, RanBP2-type"/>
    <property type="match status" value="1"/>
</dbReference>
<feature type="domain" description="RING-type" evidence="10">
    <location>
        <begin position="120"/>
        <end position="346"/>
    </location>
</feature>
<dbReference type="GO" id="GO:0004842">
    <property type="term" value="F:ubiquitin-protein transferase activity"/>
    <property type="evidence" value="ECO:0007669"/>
    <property type="project" value="TreeGrafter"/>
</dbReference>
<proteinExistence type="predicted"/>
<dbReference type="GO" id="GO:0043130">
    <property type="term" value="F:ubiquitin binding"/>
    <property type="evidence" value="ECO:0007669"/>
    <property type="project" value="TreeGrafter"/>
</dbReference>
<evidence type="ECO:0000313" key="12">
    <source>
        <dbReference type="Proteomes" id="UP001162640"/>
    </source>
</evidence>
<dbReference type="SUPFAM" id="SSF90209">
    <property type="entry name" value="Ran binding protein zinc finger-like"/>
    <property type="match status" value="1"/>
</dbReference>
<dbReference type="InterPro" id="IPR051628">
    <property type="entry name" value="LUBAC_E3_Ligases"/>
</dbReference>
<evidence type="ECO:0000256" key="2">
    <source>
        <dbReference type="ARBA" id="ARBA00022679"/>
    </source>
</evidence>
<dbReference type="PROSITE" id="PS01358">
    <property type="entry name" value="ZF_RANBP2_1"/>
    <property type="match status" value="1"/>
</dbReference>
<dbReference type="PROSITE" id="PS51873">
    <property type="entry name" value="TRIAD"/>
    <property type="match status" value="1"/>
</dbReference>
<dbReference type="PANTHER" id="PTHR22770:SF13">
    <property type="entry name" value="RING-TYPE DOMAIN-CONTAINING PROTEIN"/>
    <property type="match status" value="1"/>
</dbReference>
<accession>A0A9W7BKK0</accession>
<evidence type="ECO:0000256" key="3">
    <source>
        <dbReference type="ARBA" id="ARBA00022723"/>
    </source>
</evidence>
<reference evidence="12" key="1">
    <citation type="journal article" date="2023" name="Commun. Biol.">
        <title>Genome analysis of Parmales, the sister group of diatoms, reveals the evolutionary specialization of diatoms from phago-mixotrophs to photoautotrophs.</title>
        <authorList>
            <person name="Ban H."/>
            <person name="Sato S."/>
            <person name="Yoshikawa S."/>
            <person name="Yamada K."/>
            <person name="Nakamura Y."/>
            <person name="Ichinomiya M."/>
            <person name="Sato N."/>
            <person name="Blanc-Mathieu R."/>
            <person name="Endo H."/>
            <person name="Kuwata A."/>
            <person name="Ogata H."/>
        </authorList>
    </citation>
    <scope>NUCLEOTIDE SEQUENCE [LARGE SCALE GENOMIC DNA]</scope>
</reference>
<dbReference type="Proteomes" id="UP001162640">
    <property type="component" value="Unassembled WGS sequence"/>
</dbReference>
<dbReference type="PANTHER" id="PTHR22770">
    <property type="entry name" value="UBIQUITIN CONJUGATING ENZYME 7 INTERACTING PROTEIN-RELATED"/>
    <property type="match status" value="1"/>
</dbReference>
<dbReference type="CDD" id="cd20335">
    <property type="entry name" value="BRcat_RBR"/>
    <property type="match status" value="1"/>
</dbReference>
<keyword evidence="2" id="KW-0808">Transferase</keyword>
<evidence type="ECO:0008006" key="13">
    <source>
        <dbReference type="Google" id="ProtNLM"/>
    </source>
</evidence>
<name>A0A9W7BKK0_9STRA</name>
<dbReference type="PROSITE" id="PS50199">
    <property type="entry name" value="ZF_RANBP2_2"/>
    <property type="match status" value="1"/>
</dbReference>
<dbReference type="GO" id="GO:0043161">
    <property type="term" value="P:proteasome-mediated ubiquitin-dependent protein catabolic process"/>
    <property type="evidence" value="ECO:0007669"/>
    <property type="project" value="TreeGrafter"/>
</dbReference>
<dbReference type="SMART" id="SM00547">
    <property type="entry name" value="ZnF_RBZ"/>
    <property type="match status" value="2"/>
</dbReference>
<comment type="pathway">
    <text evidence="1">Protein modification; protein ubiquitination.</text>
</comment>
<organism evidence="11 12">
    <name type="scientific">Triparma laevis f. inornata</name>
    <dbReference type="NCBI Taxonomy" id="1714386"/>
    <lineage>
        <taxon>Eukaryota</taxon>
        <taxon>Sar</taxon>
        <taxon>Stramenopiles</taxon>
        <taxon>Ochrophyta</taxon>
        <taxon>Bolidophyceae</taxon>
        <taxon>Parmales</taxon>
        <taxon>Triparmaceae</taxon>
        <taxon>Triparma</taxon>
    </lineage>
</organism>
<sequence>MPFTKWTCLACTFVNEDPVESASNCMICEADRPPSSTSSPHPPASTPMADDPFTSPPCISTSTSTSTSASNQWECAHCTFMNEDAHLACTLCLQERVDSTSLIKELDSQEKEKKASLILANGACNICREDDVPTYNLRDCSKTCTCCEDCLKKYVELQIEEQPGVPIRCPFNISNPDCCPNIDINQTDIMLLSPTPTYNRHIDKQTEYACAREESLHMCPTPNCNFKVEWVSHEENGQPILDCKMCNNIYCLLCRQLEHTCMTCEEKAAETLPENATEEAKRLHAEERASKKALSKIRKCGGCGEGVLKKEGCNKILCRCGYKFCFKCGDEGATCSCTPANVRNYKQTRFTISITR</sequence>
<evidence type="ECO:0000256" key="5">
    <source>
        <dbReference type="ARBA" id="ARBA00022771"/>
    </source>
</evidence>